<dbReference type="EMBL" id="JANJQO010001186">
    <property type="protein sequence ID" value="KAJ2972252.1"/>
    <property type="molecule type" value="Genomic_DNA"/>
</dbReference>
<evidence type="ECO:0000313" key="2">
    <source>
        <dbReference type="Proteomes" id="UP001143910"/>
    </source>
</evidence>
<sequence>MAQSPLAHNAANSAASNAESILGNAYATSRATEGETHHRYFQQWTVGKSGRGYPIVDNKYFDGETGQVVNLGPDDQWSAAGPPALAVYWQNLGSATSEKGAFCAAMKSSTLSMTEYVTQVVGFLKDCKCELHSLTATTYSINIVFYAELSREDMWFLWKKYGL</sequence>
<comment type="caution">
    <text evidence="1">The sequence shown here is derived from an EMBL/GenBank/DDBJ whole genome shotgun (WGS) entry which is preliminary data.</text>
</comment>
<reference evidence="1" key="1">
    <citation type="submission" date="2022-08" db="EMBL/GenBank/DDBJ databases">
        <title>Genome Sequence of Lecanicillium fungicola.</title>
        <authorList>
            <person name="Buettner E."/>
        </authorList>
    </citation>
    <scope>NUCLEOTIDE SEQUENCE</scope>
    <source>
        <strain evidence="1">Babe33</strain>
    </source>
</reference>
<accession>A0ACC1MZ20</accession>
<gene>
    <name evidence="1" type="ORF">NQ176_g7264</name>
</gene>
<proteinExistence type="predicted"/>
<name>A0ACC1MZ20_9HYPO</name>
<organism evidence="1 2">
    <name type="scientific">Zarea fungicola</name>
    <dbReference type="NCBI Taxonomy" id="93591"/>
    <lineage>
        <taxon>Eukaryota</taxon>
        <taxon>Fungi</taxon>
        <taxon>Dikarya</taxon>
        <taxon>Ascomycota</taxon>
        <taxon>Pezizomycotina</taxon>
        <taxon>Sordariomycetes</taxon>
        <taxon>Hypocreomycetidae</taxon>
        <taxon>Hypocreales</taxon>
        <taxon>Cordycipitaceae</taxon>
        <taxon>Zarea</taxon>
    </lineage>
</organism>
<protein>
    <submittedName>
        <fullName evidence="1">Uncharacterized protein</fullName>
    </submittedName>
</protein>
<keyword evidence="2" id="KW-1185">Reference proteome</keyword>
<dbReference type="Proteomes" id="UP001143910">
    <property type="component" value="Unassembled WGS sequence"/>
</dbReference>
<evidence type="ECO:0000313" key="1">
    <source>
        <dbReference type="EMBL" id="KAJ2972252.1"/>
    </source>
</evidence>